<gene>
    <name evidence="1" type="ORF">UFOVP715_7</name>
</gene>
<organism evidence="1">
    <name type="scientific">uncultured Caudovirales phage</name>
    <dbReference type="NCBI Taxonomy" id="2100421"/>
    <lineage>
        <taxon>Viruses</taxon>
        <taxon>Duplodnaviria</taxon>
        <taxon>Heunggongvirae</taxon>
        <taxon>Uroviricota</taxon>
        <taxon>Caudoviricetes</taxon>
        <taxon>Peduoviridae</taxon>
        <taxon>Maltschvirus</taxon>
        <taxon>Maltschvirus maltsch</taxon>
    </lineage>
</organism>
<reference evidence="1" key="1">
    <citation type="submission" date="2020-04" db="EMBL/GenBank/DDBJ databases">
        <authorList>
            <person name="Chiriac C."/>
            <person name="Salcher M."/>
            <person name="Ghai R."/>
            <person name="Kavagutti S V."/>
        </authorList>
    </citation>
    <scope>NUCLEOTIDE SEQUENCE</scope>
</reference>
<dbReference type="EMBL" id="LR796687">
    <property type="protein sequence ID" value="CAB4159578.1"/>
    <property type="molecule type" value="Genomic_DNA"/>
</dbReference>
<protein>
    <submittedName>
        <fullName evidence="1">Uncharacterized protein</fullName>
    </submittedName>
</protein>
<name>A0A6J5NR48_9CAUD</name>
<proteinExistence type="predicted"/>
<evidence type="ECO:0000313" key="1">
    <source>
        <dbReference type="EMBL" id="CAB4159578.1"/>
    </source>
</evidence>
<accession>A0A6J5NR48</accession>
<sequence length="32" mass="3595">MKDWAVSFIAAALLIGMVLWCTREIVALLRGF</sequence>